<reference evidence="2 3" key="1">
    <citation type="journal article" date="2015" name="Nature">
        <title>rRNA introns, odd ribosomes, and small enigmatic genomes across a large radiation of phyla.</title>
        <authorList>
            <person name="Brown C.T."/>
            <person name="Hug L.A."/>
            <person name="Thomas B.C."/>
            <person name="Sharon I."/>
            <person name="Castelle C.J."/>
            <person name="Singh A."/>
            <person name="Wilkins M.J."/>
            <person name="Williams K.H."/>
            <person name="Banfield J.F."/>
        </authorList>
    </citation>
    <scope>NUCLEOTIDE SEQUENCE [LARGE SCALE GENOMIC DNA]</scope>
</reference>
<comment type="caution">
    <text evidence="2">The sequence shown here is derived from an EMBL/GenBank/DDBJ whole genome shotgun (WGS) entry which is preliminary data.</text>
</comment>
<dbReference type="AlphaFoldDB" id="A0A0G0WFS6"/>
<keyword evidence="1" id="KW-1133">Transmembrane helix</keyword>
<dbReference type="Proteomes" id="UP000034601">
    <property type="component" value="Unassembled WGS sequence"/>
</dbReference>
<evidence type="ECO:0000313" key="3">
    <source>
        <dbReference type="Proteomes" id="UP000034601"/>
    </source>
</evidence>
<feature type="transmembrane region" description="Helical" evidence="1">
    <location>
        <begin position="14"/>
        <end position="34"/>
    </location>
</feature>
<proteinExistence type="predicted"/>
<sequence>MEDFRREFLTKNNLIAFLLLGIFALSIPLTVSLLKEQQRLRSKAAEEPPIVFKGDSVKVNSTLPITDPAYYTTTDPTVQVELRSPLGDPRP</sequence>
<keyword evidence="1" id="KW-0812">Transmembrane</keyword>
<dbReference type="EMBL" id="LCAB01000007">
    <property type="protein sequence ID" value="KKR83135.1"/>
    <property type="molecule type" value="Genomic_DNA"/>
</dbReference>
<name>A0A0G0WFS6_9BACT</name>
<accession>A0A0G0WFS6</accession>
<keyword evidence="1" id="KW-0472">Membrane</keyword>
<organism evidence="2 3">
    <name type="scientific">Candidatus Daviesbacteria bacterium GW2011_GWA2_40_9</name>
    <dbReference type="NCBI Taxonomy" id="1618424"/>
    <lineage>
        <taxon>Bacteria</taxon>
        <taxon>Candidatus Daviesiibacteriota</taxon>
    </lineage>
</organism>
<evidence type="ECO:0000313" key="2">
    <source>
        <dbReference type="EMBL" id="KKR83135.1"/>
    </source>
</evidence>
<protein>
    <submittedName>
        <fullName evidence="2">Uncharacterized protein</fullName>
    </submittedName>
</protein>
<gene>
    <name evidence="2" type="ORF">UU29_C0007G0005</name>
</gene>
<evidence type="ECO:0000256" key="1">
    <source>
        <dbReference type="SAM" id="Phobius"/>
    </source>
</evidence>